<evidence type="ECO:0000313" key="2">
    <source>
        <dbReference type="EMBL" id="EGX59145.1"/>
    </source>
</evidence>
<evidence type="ECO:0000256" key="1">
    <source>
        <dbReference type="SAM" id="MobiDB-lite"/>
    </source>
</evidence>
<reference evidence="2 3" key="1">
    <citation type="submission" date="2011-08" db="EMBL/GenBank/DDBJ databases">
        <authorList>
            <person name="Lin Y."/>
            <person name="Hao X."/>
            <person name="Johnstone L."/>
            <person name="Miller S.J."/>
            <person name="Wei G."/>
            <person name="Rensing C."/>
        </authorList>
    </citation>
    <scope>NUCLEOTIDE SEQUENCE [LARGE SCALE GENOMIC DNA]</scope>
    <source>
        <strain evidence="2 3">K42</strain>
    </source>
</reference>
<gene>
    <name evidence="2" type="ORF">SZN_14051</name>
</gene>
<name>G2GBD6_9ACTN</name>
<feature type="region of interest" description="Disordered" evidence="1">
    <location>
        <begin position="1"/>
        <end position="33"/>
    </location>
</feature>
<evidence type="ECO:0000313" key="3">
    <source>
        <dbReference type="Proteomes" id="UP000004217"/>
    </source>
</evidence>
<feature type="compositionally biased region" description="Low complexity" evidence="1">
    <location>
        <begin position="1"/>
        <end position="27"/>
    </location>
</feature>
<proteinExistence type="predicted"/>
<sequence>MEAAAVAGVAVSTAGDGVDGTAAAPAEGGRGPG</sequence>
<dbReference type="AlphaFoldDB" id="G2GBD6"/>
<protein>
    <submittedName>
        <fullName evidence="2">Uncharacterized protein</fullName>
    </submittedName>
</protein>
<dbReference type="EMBL" id="AGBF01000036">
    <property type="protein sequence ID" value="EGX59145.1"/>
    <property type="molecule type" value="Genomic_DNA"/>
</dbReference>
<keyword evidence="3" id="KW-1185">Reference proteome</keyword>
<dbReference type="Proteomes" id="UP000004217">
    <property type="component" value="Unassembled WGS sequence"/>
</dbReference>
<accession>G2GBD6</accession>
<organism evidence="2 3">
    <name type="scientific">Streptomyces zinciresistens K42</name>
    <dbReference type="NCBI Taxonomy" id="700597"/>
    <lineage>
        <taxon>Bacteria</taxon>
        <taxon>Bacillati</taxon>
        <taxon>Actinomycetota</taxon>
        <taxon>Actinomycetes</taxon>
        <taxon>Kitasatosporales</taxon>
        <taxon>Streptomycetaceae</taxon>
        <taxon>Streptomyces</taxon>
    </lineage>
</organism>
<comment type="caution">
    <text evidence="2">The sequence shown here is derived from an EMBL/GenBank/DDBJ whole genome shotgun (WGS) entry which is preliminary data.</text>
</comment>